<dbReference type="Ensembl" id="ENSORLT00000035110.1">
    <property type="protein sequence ID" value="ENSORLP00000026385.1"/>
    <property type="gene ID" value="ENSORLG00000012126.2"/>
</dbReference>
<dbReference type="AlphaFoldDB" id="A0A3B3H3I1"/>
<dbReference type="SMART" id="SM00612">
    <property type="entry name" value="Kelch"/>
    <property type="match status" value="4"/>
</dbReference>
<organism evidence="4 5">
    <name type="scientific">Oryzias latipes</name>
    <name type="common">Japanese rice fish</name>
    <name type="synonym">Japanese killifish</name>
    <dbReference type="NCBI Taxonomy" id="8090"/>
    <lineage>
        <taxon>Eukaryota</taxon>
        <taxon>Metazoa</taxon>
        <taxon>Chordata</taxon>
        <taxon>Craniata</taxon>
        <taxon>Vertebrata</taxon>
        <taxon>Euteleostomi</taxon>
        <taxon>Actinopterygii</taxon>
        <taxon>Neopterygii</taxon>
        <taxon>Teleostei</taxon>
        <taxon>Neoteleostei</taxon>
        <taxon>Acanthomorphata</taxon>
        <taxon>Ovalentaria</taxon>
        <taxon>Atherinomorphae</taxon>
        <taxon>Beloniformes</taxon>
        <taxon>Adrianichthyidae</taxon>
        <taxon>Oryziinae</taxon>
        <taxon>Oryzias</taxon>
    </lineage>
</organism>
<dbReference type="Bgee" id="ENSORLG00000012126">
    <property type="expression patterns" value="Expressed in brain and 4 other cell types or tissues"/>
</dbReference>
<keyword evidence="5" id="KW-1185">Reference proteome</keyword>
<dbReference type="GeneTree" id="ENSGT00940000166776"/>
<accession>A0A3B3H3I1</accession>
<keyword evidence="2" id="KW-0677">Repeat</keyword>
<name>A0A3B3H3I1_ORYLA</name>
<evidence type="ECO:0000313" key="5">
    <source>
        <dbReference type="Proteomes" id="UP000001038"/>
    </source>
</evidence>
<sequence>MNFFISESDPHKWRDLGLVELSSSAVRRDASAARISSPSPKYLSLFPRQERREKRRRLTPREGARETGKKGDRWISLPPMPTSRAGAAVAVLGKQVLVVGGVGENQNPLKAVEMYNTEEGRWRKRSALREALMGISITVKDGRALAVGGMGADLLPRSILQQYDLRKDVWGLLPPMTTPRYDAITHLIGSKLYVAGGRQCKRPVKAFEAYDTETRSWTSLPALPCKRTYAGVLWDPDGRLCLLGGLRQGGGHQSSKFTKNINVFDTNQGSWLKSDDIVSMKSKRADFAAAFLRGRMVVAGGLGHEPSALDTVEAFHPQKKKWEKLAPMNFPRCSASSIVIRDRFLVVGGVNQVPSSAHEILYVKEEELL</sequence>
<dbReference type="InterPro" id="IPR015915">
    <property type="entry name" value="Kelch-typ_b-propeller"/>
</dbReference>
<evidence type="ECO:0000256" key="2">
    <source>
        <dbReference type="ARBA" id="ARBA00022737"/>
    </source>
</evidence>
<dbReference type="FunCoup" id="A0A3B3H3I1">
    <property type="interactions" value="110"/>
</dbReference>
<dbReference type="SUPFAM" id="SSF117281">
    <property type="entry name" value="Kelch motif"/>
    <property type="match status" value="2"/>
</dbReference>
<feature type="compositionally biased region" description="Basic and acidic residues" evidence="3">
    <location>
        <begin position="59"/>
        <end position="73"/>
    </location>
</feature>
<reference evidence="4 5" key="1">
    <citation type="journal article" date="2007" name="Nature">
        <title>The medaka draft genome and insights into vertebrate genome evolution.</title>
        <authorList>
            <person name="Kasahara M."/>
            <person name="Naruse K."/>
            <person name="Sasaki S."/>
            <person name="Nakatani Y."/>
            <person name="Qu W."/>
            <person name="Ahsan B."/>
            <person name="Yamada T."/>
            <person name="Nagayasu Y."/>
            <person name="Doi K."/>
            <person name="Kasai Y."/>
            <person name="Jindo T."/>
            <person name="Kobayashi D."/>
            <person name="Shimada A."/>
            <person name="Toyoda A."/>
            <person name="Kuroki Y."/>
            <person name="Fujiyama A."/>
            <person name="Sasaki T."/>
            <person name="Shimizu A."/>
            <person name="Asakawa S."/>
            <person name="Shimizu N."/>
            <person name="Hashimoto S."/>
            <person name="Yang J."/>
            <person name="Lee Y."/>
            <person name="Matsushima K."/>
            <person name="Sugano S."/>
            <person name="Sakaizumi M."/>
            <person name="Narita T."/>
            <person name="Ohishi K."/>
            <person name="Haga S."/>
            <person name="Ohta F."/>
            <person name="Nomoto H."/>
            <person name="Nogata K."/>
            <person name="Morishita T."/>
            <person name="Endo T."/>
            <person name="Shin-I T."/>
            <person name="Takeda H."/>
            <person name="Morishita S."/>
            <person name="Kohara Y."/>
        </authorList>
    </citation>
    <scope>NUCLEOTIDE SEQUENCE [LARGE SCALE GENOMIC DNA]</scope>
    <source>
        <strain evidence="4 5">Hd-rR</strain>
    </source>
</reference>
<dbReference type="PANTHER" id="PTHR46260:SF1">
    <property type="entry name" value="KELCH DOMAIN-CONTAINING PROTEIN 8A"/>
    <property type="match status" value="1"/>
</dbReference>
<proteinExistence type="predicted"/>
<dbReference type="InterPro" id="IPR006652">
    <property type="entry name" value="Kelch_1"/>
</dbReference>
<protein>
    <submittedName>
        <fullName evidence="4">Kelch domain containing 8A</fullName>
    </submittedName>
</protein>
<dbReference type="Pfam" id="PF24681">
    <property type="entry name" value="Kelch_KLHDC2_KLHL20_DRC7"/>
    <property type="match status" value="1"/>
</dbReference>
<reference evidence="4" key="3">
    <citation type="submission" date="2025-09" db="UniProtKB">
        <authorList>
            <consortium name="Ensembl"/>
        </authorList>
    </citation>
    <scope>IDENTIFICATION</scope>
    <source>
        <strain evidence="4">Hd-rR</strain>
    </source>
</reference>
<dbReference type="InterPro" id="IPR051746">
    <property type="entry name" value="Kelch_domain_containing_8"/>
</dbReference>
<keyword evidence="1" id="KW-0880">Kelch repeat</keyword>
<feature type="region of interest" description="Disordered" evidence="3">
    <location>
        <begin position="48"/>
        <end position="78"/>
    </location>
</feature>
<evidence type="ECO:0000256" key="1">
    <source>
        <dbReference type="ARBA" id="ARBA00022441"/>
    </source>
</evidence>
<gene>
    <name evidence="4" type="primary">klhdc8a</name>
</gene>
<dbReference type="InParanoid" id="A0A3B3H3I1"/>
<reference evidence="4" key="2">
    <citation type="submission" date="2025-08" db="UniProtKB">
        <authorList>
            <consortium name="Ensembl"/>
        </authorList>
    </citation>
    <scope>IDENTIFICATION</scope>
    <source>
        <strain evidence="4">Hd-rR</strain>
    </source>
</reference>
<dbReference type="Pfam" id="PF01344">
    <property type="entry name" value="Kelch_1"/>
    <property type="match status" value="1"/>
</dbReference>
<dbReference type="Proteomes" id="UP000001038">
    <property type="component" value="Chromosome 5"/>
</dbReference>
<dbReference type="PANTHER" id="PTHR46260">
    <property type="entry name" value="RING-TYPE DOMAIN-CONTAINING PROTEIN"/>
    <property type="match status" value="1"/>
</dbReference>
<dbReference type="STRING" id="8090.ENSORLP00000026385"/>
<evidence type="ECO:0000313" key="4">
    <source>
        <dbReference type="Ensembl" id="ENSORLP00000026385.1"/>
    </source>
</evidence>
<dbReference type="Gene3D" id="2.120.10.80">
    <property type="entry name" value="Kelch-type beta propeller"/>
    <property type="match status" value="2"/>
</dbReference>
<evidence type="ECO:0000256" key="3">
    <source>
        <dbReference type="SAM" id="MobiDB-lite"/>
    </source>
</evidence>